<dbReference type="SUPFAM" id="SSF48452">
    <property type="entry name" value="TPR-like"/>
    <property type="match status" value="1"/>
</dbReference>
<gene>
    <name evidence="2" type="ORF">EV670_3368</name>
</gene>
<organism evidence="2 3">
    <name type="scientific">Rivibacter subsaxonicus</name>
    <dbReference type="NCBI Taxonomy" id="457575"/>
    <lineage>
        <taxon>Bacteria</taxon>
        <taxon>Pseudomonadati</taxon>
        <taxon>Pseudomonadota</taxon>
        <taxon>Betaproteobacteria</taxon>
        <taxon>Burkholderiales</taxon>
        <taxon>Rivibacter</taxon>
    </lineage>
</organism>
<keyword evidence="3" id="KW-1185">Reference proteome</keyword>
<protein>
    <submittedName>
        <fullName evidence="2">MxaK protein</fullName>
    </submittedName>
</protein>
<dbReference type="InterPro" id="IPR011990">
    <property type="entry name" value="TPR-like_helical_dom_sf"/>
</dbReference>
<sequence length="190" mass="20403">MSRQIAIGRHRAWVALLLVLLLALGGWRALHQKQAWNDAIQATAAASPASAASHPLPEGDAPAHWHFAQAVALAADGQEEAALARYRGLFDDPALAAAARFNSANLLLRQGLRLRESSQPGQALALLELAKEGYRALLRADPQHWDARYNLERALRLQPDAEPDETAPPSPPLDAERAATTARGSAQGLP</sequence>
<feature type="region of interest" description="Disordered" evidence="1">
    <location>
        <begin position="157"/>
        <end position="190"/>
    </location>
</feature>
<name>A0A4Q7VEW7_9BURK</name>
<evidence type="ECO:0000313" key="2">
    <source>
        <dbReference type="EMBL" id="RZT93812.1"/>
    </source>
</evidence>
<evidence type="ECO:0000256" key="1">
    <source>
        <dbReference type="SAM" id="MobiDB-lite"/>
    </source>
</evidence>
<proteinExistence type="predicted"/>
<evidence type="ECO:0000313" key="3">
    <source>
        <dbReference type="Proteomes" id="UP000293671"/>
    </source>
</evidence>
<dbReference type="EMBL" id="SHKP01000008">
    <property type="protein sequence ID" value="RZT93812.1"/>
    <property type="molecule type" value="Genomic_DNA"/>
</dbReference>
<dbReference type="Proteomes" id="UP000293671">
    <property type="component" value="Unassembled WGS sequence"/>
</dbReference>
<accession>A0A4Q7VEW7</accession>
<dbReference type="OrthoDB" id="8685511at2"/>
<comment type="caution">
    <text evidence="2">The sequence shown here is derived from an EMBL/GenBank/DDBJ whole genome shotgun (WGS) entry which is preliminary data.</text>
</comment>
<dbReference type="RefSeq" id="WP_130434289.1">
    <property type="nucleotide sequence ID" value="NZ_SHKP01000008.1"/>
</dbReference>
<reference evidence="2 3" key="1">
    <citation type="submission" date="2019-02" db="EMBL/GenBank/DDBJ databases">
        <title>Genomic Encyclopedia of Type Strains, Phase IV (KMG-IV): sequencing the most valuable type-strain genomes for metagenomic binning, comparative biology and taxonomic classification.</title>
        <authorList>
            <person name="Goeker M."/>
        </authorList>
    </citation>
    <scope>NUCLEOTIDE SEQUENCE [LARGE SCALE GENOMIC DNA]</scope>
    <source>
        <strain evidence="2 3">DSM 19570</strain>
    </source>
</reference>
<dbReference type="AlphaFoldDB" id="A0A4Q7VEW7"/>